<name>A0A075HFD1_9ARCH</name>
<reference evidence="1" key="1">
    <citation type="journal article" date="2014" name="Genome Biol. Evol.">
        <title>Pangenome evidence for extensive interdomain horizontal transfer affecting lineage core and shell genes in uncultured planktonic thaumarchaeota and euryarchaeota.</title>
        <authorList>
            <person name="Deschamps P."/>
            <person name="Zivanovic Y."/>
            <person name="Moreira D."/>
            <person name="Rodriguez-Valera F."/>
            <person name="Lopez-Garcia P."/>
        </authorList>
    </citation>
    <scope>NUCLEOTIDE SEQUENCE</scope>
</reference>
<dbReference type="AlphaFoldDB" id="A0A075HFD1"/>
<evidence type="ECO:0000313" key="1">
    <source>
        <dbReference type="EMBL" id="AIF13087.1"/>
    </source>
</evidence>
<proteinExistence type="predicted"/>
<organism evidence="1">
    <name type="scientific">uncultured marine thaumarchaeote KM3_59_E10</name>
    <dbReference type="NCBI Taxonomy" id="1456211"/>
    <lineage>
        <taxon>Archaea</taxon>
        <taxon>Nitrososphaerota</taxon>
        <taxon>environmental samples</taxon>
    </lineage>
</organism>
<accession>A0A075HFD1</accession>
<sequence length="281" mass="32753">MRLGIKTDDQFLVKLNEKNEQIQDVFTEKIKKLAEKYLIDVMLQDGSVKKQETFDAQKIEPLFKNIEIGLEGWTLRGISSTNNEGLRRNFIKLDKIVENCQISLHLSLQYHVLLFYQPNYEVMKKQKELSDFMDETKKHEEELTKKSDKIILKKLKEAGYKDLDPESLFEIFYSEDKIREKIMDEIKTETSGNLDDINQHKNKLLKNLDDLLLEIYQIEPILIDETRLVSGEEGCVCNIDIEEIKNNQKTGSFDSNNITDNVKEKIQTVINQVFSAVQNAN</sequence>
<dbReference type="EMBL" id="KF900963">
    <property type="protein sequence ID" value="AIF13087.1"/>
    <property type="molecule type" value="Genomic_DNA"/>
</dbReference>
<protein>
    <submittedName>
        <fullName evidence="1">Uncharacterized protein</fullName>
    </submittedName>
</protein>